<dbReference type="GO" id="GO:0004066">
    <property type="term" value="F:asparagine synthase (glutamine-hydrolyzing) activity"/>
    <property type="evidence" value="ECO:0007669"/>
    <property type="project" value="UniProtKB-EC"/>
</dbReference>
<proteinExistence type="inferred from homology"/>
<dbReference type="PROSITE" id="PS51278">
    <property type="entry name" value="GATASE_TYPE_2"/>
    <property type="match status" value="1"/>
</dbReference>
<dbReference type="SUPFAM" id="SSF52402">
    <property type="entry name" value="Adenine nucleotide alpha hydrolases-like"/>
    <property type="match status" value="1"/>
</dbReference>
<evidence type="ECO:0000313" key="12">
    <source>
        <dbReference type="Proteomes" id="UP000753196"/>
    </source>
</evidence>
<dbReference type="Pfam" id="PF00733">
    <property type="entry name" value="Asn_synthase"/>
    <property type="match status" value="1"/>
</dbReference>
<dbReference type="CDD" id="cd01991">
    <property type="entry name" value="Asn_synthase_B_C"/>
    <property type="match status" value="1"/>
</dbReference>
<feature type="active site" description="For GATase activity" evidence="8">
    <location>
        <position position="2"/>
    </location>
</feature>
<comment type="caution">
    <text evidence="11">The sequence shown here is derived from an EMBL/GenBank/DDBJ whole genome shotgun (WGS) entry which is preliminary data.</text>
</comment>
<gene>
    <name evidence="11" type="primary">asnB</name>
    <name evidence="11" type="ORF">HY221_02755</name>
</gene>
<evidence type="ECO:0000256" key="4">
    <source>
        <dbReference type="ARBA" id="ARBA00022741"/>
    </source>
</evidence>
<dbReference type="Pfam" id="PF13537">
    <property type="entry name" value="GATase_7"/>
    <property type="match status" value="1"/>
</dbReference>
<organism evidence="11 12">
    <name type="scientific">Candidatus Sungiibacteriota bacterium</name>
    <dbReference type="NCBI Taxonomy" id="2750080"/>
    <lineage>
        <taxon>Bacteria</taxon>
        <taxon>Candidatus Sungiibacteriota</taxon>
    </lineage>
</organism>
<keyword evidence="6 8" id="KW-0315">Glutamine amidotransferase</keyword>
<evidence type="ECO:0000256" key="2">
    <source>
        <dbReference type="ARBA" id="ARBA00005752"/>
    </source>
</evidence>
<dbReference type="InterPro" id="IPR017932">
    <property type="entry name" value="GATase_2_dom"/>
</dbReference>
<evidence type="ECO:0000313" key="11">
    <source>
        <dbReference type="EMBL" id="MBI3631234.1"/>
    </source>
</evidence>
<dbReference type="SUPFAM" id="SSF56235">
    <property type="entry name" value="N-terminal nucleophile aminohydrolases (Ntn hydrolases)"/>
    <property type="match status" value="1"/>
</dbReference>
<keyword evidence="4 9" id="KW-0547">Nucleotide-binding</keyword>
<dbReference type="InterPro" id="IPR051786">
    <property type="entry name" value="ASN_synthetase/amidase"/>
</dbReference>
<feature type="binding site" evidence="9">
    <location>
        <position position="324"/>
    </location>
    <ligand>
        <name>ATP</name>
        <dbReference type="ChEBI" id="CHEBI:30616"/>
    </ligand>
</feature>
<evidence type="ECO:0000256" key="9">
    <source>
        <dbReference type="PIRSR" id="PIRSR001589-2"/>
    </source>
</evidence>
<dbReference type="EMBL" id="JACQCR010000064">
    <property type="protein sequence ID" value="MBI3631234.1"/>
    <property type="molecule type" value="Genomic_DNA"/>
</dbReference>
<evidence type="ECO:0000256" key="6">
    <source>
        <dbReference type="ARBA" id="ARBA00022962"/>
    </source>
</evidence>
<dbReference type="GO" id="GO:0006529">
    <property type="term" value="P:asparagine biosynthetic process"/>
    <property type="evidence" value="ECO:0007669"/>
    <property type="project" value="UniProtKB-KW"/>
</dbReference>
<dbReference type="PANTHER" id="PTHR43284:SF1">
    <property type="entry name" value="ASPARAGINE SYNTHETASE"/>
    <property type="match status" value="1"/>
</dbReference>
<dbReference type="InterPro" id="IPR006426">
    <property type="entry name" value="Asn_synth_AEB"/>
</dbReference>
<dbReference type="PIRSF" id="PIRSF001589">
    <property type="entry name" value="Asn_synthetase_glu-h"/>
    <property type="match status" value="1"/>
</dbReference>
<sequence>MCGIAGIAAIRGRATTDEIGRITRIVAHRGPDDHGYLGYNSSTRMACFNKDEAELQRGSERGYDVLFGHRRLSILDLSESGRCPMSYDGGRLWITYNGEVYNYIELREELKGLGYRFTTGTDTEVILAAYRAWGMECLHRFNGMWAFALLDVEKSILFCARDRLGVKPFYYHWDGSLFSFGSEIKQLLALDRVSKEMHAGVLFDFLTFDTYGCNSEQTFYRDVLDMRGGHYLIVPLKNNDGWAPRPVQWWDIDLRRKEAGRTDRQYADRYLELFEDSVRLRLRSDVPLGTCLSGGLDSSGIVCIVDRLLHKAGVEGLQKTFTAVSDNPAFDEREYAQAVIDATRVDPSFVLPTPGRLLQDLERLLWHQDEPFLSTSIFAGWCVYGLAREKGVKVTLDGQGPDEMLGGYYTFMYAALLAENAANLCVGTALRNAQGVHDTLGFSYPRIARDFLREVGKGLLPVSMMSSLRKARTLFQPAFFDRGVRESVFLKERAELSEWRRKAGGSRFDRLLYRFTKHDSLPGILRQVDRNSMAFSIEARLPFLDYRLVEYTFSLPNEQKLLGGVAKQVYRRALSGIIPDKIRDRTHKLGFVTAESEWLRQDAKNVFMETFNKISTSAPYNRKPVQERFNQFLNGQAGFDTMMWKVFCTERWFAIDAQRGA</sequence>
<evidence type="ECO:0000256" key="1">
    <source>
        <dbReference type="ARBA" id="ARBA00005187"/>
    </source>
</evidence>
<dbReference type="Gene3D" id="3.60.20.10">
    <property type="entry name" value="Glutamine Phosphoribosylpyrophosphate, subunit 1, domain 1"/>
    <property type="match status" value="1"/>
</dbReference>
<dbReference type="CDD" id="cd00712">
    <property type="entry name" value="AsnB"/>
    <property type="match status" value="1"/>
</dbReference>
<keyword evidence="5 9" id="KW-0067">ATP-binding</keyword>
<keyword evidence="8" id="KW-0028">Amino-acid biosynthesis</keyword>
<dbReference type="InterPro" id="IPR033738">
    <property type="entry name" value="AsnB_N"/>
</dbReference>
<protein>
    <recommendedName>
        <fullName evidence="3">asparagine synthase (glutamine-hydrolyzing)</fullName>
        <ecNumber evidence="3">6.3.5.4</ecNumber>
    </recommendedName>
</protein>
<dbReference type="InterPro" id="IPR001962">
    <property type="entry name" value="Asn_synthase"/>
</dbReference>
<evidence type="ECO:0000256" key="8">
    <source>
        <dbReference type="PIRSR" id="PIRSR001589-1"/>
    </source>
</evidence>
<dbReference type="AlphaFoldDB" id="A0A932QYL3"/>
<evidence type="ECO:0000256" key="7">
    <source>
        <dbReference type="ARBA" id="ARBA00048741"/>
    </source>
</evidence>
<keyword evidence="11" id="KW-0436">Ligase</keyword>
<name>A0A932QYL3_9BACT</name>
<keyword evidence="8" id="KW-0061">Asparagine biosynthesis</keyword>
<dbReference type="PANTHER" id="PTHR43284">
    <property type="entry name" value="ASPARAGINE SYNTHETASE (GLUTAMINE-HYDROLYZING)"/>
    <property type="match status" value="1"/>
</dbReference>
<evidence type="ECO:0000259" key="10">
    <source>
        <dbReference type="PROSITE" id="PS51278"/>
    </source>
</evidence>
<dbReference type="GO" id="GO:0005829">
    <property type="term" value="C:cytosol"/>
    <property type="evidence" value="ECO:0007669"/>
    <property type="project" value="TreeGrafter"/>
</dbReference>
<dbReference type="GO" id="GO:0005524">
    <property type="term" value="F:ATP binding"/>
    <property type="evidence" value="ECO:0007669"/>
    <property type="project" value="UniProtKB-KW"/>
</dbReference>
<feature type="binding site" evidence="9">
    <location>
        <position position="122"/>
    </location>
    <ligand>
        <name>L-glutamine</name>
        <dbReference type="ChEBI" id="CHEBI:58359"/>
    </ligand>
</feature>
<comment type="pathway">
    <text evidence="1">Amino-acid biosynthesis; L-asparagine biosynthesis; L-asparagine from L-aspartate (L-Gln route): step 1/1.</text>
</comment>
<accession>A0A932QYL3</accession>
<dbReference type="InterPro" id="IPR029055">
    <property type="entry name" value="Ntn_hydrolases_N"/>
</dbReference>
<dbReference type="EC" id="6.3.5.4" evidence="3"/>
<dbReference type="Proteomes" id="UP000753196">
    <property type="component" value="Unassembled WGS sequence"/>
</dbReference>
<evidence type="ECO:0000256" key="5">
    <source>
        <dbReference type="ARBA" id="ARBA00022840"/>
    </source>
</evidence>
<dbReference type="NCBIfam" id="TIGR01536">
    <property type="entry name" value="asn_synth_AEB"/>
    <property type="match status" value="1"/>
</dbReference>
<reference evidence="11" key="1">
    <citation type="submission" date="2020-07" db="EMBL/GenBank/DDBJ databases">
        <title>Huge and variable diversity of episymbiotic CPR bacteria and DPANN archaea in groundwater ecosystems.</title>
        <authorList>
            <person name="He C.Y."/>
            <person name="Keren R."/>
            <person name="Whittaker M."/>
            <person name="Farag I.F."/>
            <person name="Doudna J."/>
            <person name="Cate J.H.D."/>
            <person name="Banfield J.F."/>
        </authorList>
    </citation>
    <scope>NUCLEOTIDE SEQUENCE</scope>
    <source>
        <strain evidence="11">NC_groundwater_973_Pr1_S-0.2um_54_13</strain>
    </source>
</reference>
<feature type="domain" description="Glutamine amidotransferase type-2" evidence="10">
    <location>
        <begin position="2"/>
        <end position="237"/>
    </location>
</feature>
<dbReference type="Gene3D" id="3.40.50.620">
    <property type="entry name" value="HUPs"/>
    <property type="match status" value="1"/>
</dbReference>
<evidence type="ECO:0000256" key="3">
    <source>
        <dbReference type="ARBA" id="ARBA00012737"/>
    </source>
</evidence>
<comment type="similarity">
    <text evidence="2">Belongs to the asparagine synthetase family.</text>
</comment>
<comment type="catalytic activity">
    <reaction evidence="7">
        <text>L-aspartate + L-glutamine + ATP + H2O = L-asparagine + L-glutamate + AMP + diphosphate + H(+)</text>
        <dbReference type="Rhea" id="RHEA:12228"/>
        <dbReference type="ChEBI" id="CHEBI:15377"/>
        <dbReference type="ChEBI" id="CHEBI:15378"/>
        <dbReference type="ChEBI" id="CHEBI:29985"/>
        <dbReference type="ChEBI" id="CHEBI:29991"/>
        <dbReference type="ChEBI" id="CHEBI:30616"/>
        <dbReference type="ChEBI" id="CHEBI:33019"/>
        <dbReference type="ChEBI" id="CHEBI:58048"/>
        <dbReference type="ChEBI" id="CHEBI:58359"/>
        <dbReference type="ChEBI" id="CHEBI:456215"/>
        <dbReference type="EC" id="6.3.5.4"/>
    </reaction>
</comment>
<dbReference type="InterPro" id="IPR014729">
    <property type="entry name" value="Rossmann-like_a/b/a_fold"/>
</dbReference>